<keyword evidence="3" id="KW-1133">Transmembrane helix</keyword>
<dbReference type="STRING" id="1802479.A2Y68_02630"/>
<dbReference type="SUPFAM" id="SSF49503">
    <property type="entry name" value="Cupredoxins"/>
    <property type="match status" value="1"/>
</dbReference>
<protein>
    <recommendedName>
        <fullName evidence="4">Blue (type 1) copper domain-containing protein</fullName>
    </recommendedName>
</protein>
<organism evidence="5 6">
    <name type="scientific">Candidatus Woesebacteria bacterium RBG_13_46_13</name>
    <dbReference type="NCBI Taxonomy" id="1802479"/>
    <lineage>
        <taxon>Bacteria</taxon>
        <taxon>Candidatus Woeseibacteriota</taxon>
    </lineage>
</organism>
<dbReference type="Proteomes" id="UP000176778">
    <property type="component" value="Unassembled WGS sequence"/>
</dbReference>
<accession>A0A1F7X5C7</accession>
<dbReference type="InterPro" id="IPR008972">
    <property type="entry name" value="Cupredoxin"/>
</dbReference>
<dbReference type="PANTHER" id="PTHR38439:SF3">
    <property type="entry name" value="COPPER-RESISTANT CUPROPROTEIN COPI"/>
    <property type="match status" value="1"/>
</dbReference>
<dbReference type="GO" id="GO:0009055">
    <property type="term" value="F:electron transfer activity"/>
    <property type="evidence" value="ECO:0007669"/>
    <property type="project" value="InterPro"/>
</dbReference>
<evidence type="ECO:0000259" key="4">
    <source>
        <dbReference type="Pfam" id="PF00127"/>
    </source>
</evidence>
<dbReference type="InterPro" id="IPR050845">
    <property type="entry name" value="Cu-binding_ET"/>
</dbReference>
<proteinExistence type="predicted"/>
<comment type="caution">
    <text evidence="5">The sequence shown here is derived from an EMBL/GenBank/DDBJ whole genome shotgun (WGS) entry which is preliminary data.</text>
</comment>
<evidence type="ECO:0000256" key="1">
    <source>
        <dbReference type="ARBA" id="ARBA00022723"/>
    </source>
</evidence>
<evidence type="ECO:0000313" key="5">
    <source>
        <dbReference type="EMBL" id="OGM10310.1"/>
    </source>
</evidence>
<dbReference type="PANTHER" id="PTHR38439">
    <property type="entry name" value="AURACYANIN-B"/>
    <property type="match status" value="1"/>
</dbReference>
<dbReference type="EMBL" id="MGFR01000001">
    <property type="protein sequence ID" value="OGM10310.1"/>
    <property type="molecule type" value="Genomic_DNA"/>
</dbReference>
<dbReference type="Gene3D" id="2.60.40.420">
    <property type="entry name" value="Cupredoxins - blue copper proteins"/>
    <property type="match status" value="1"/>
</dbReference>
<name>A0A1F7X5C7_9BACT</name>
<keyword evidence="3" id="KW-0472">Membrane</keyword>
<gene>
    <name evidence="5" type="ORF">A2Y68_02630</name>
</gene>
<dbReference type="AlphaFoldDB" id="A0A1F7X5C7"/>
<dbReference type="InterPro" id="IPR000923">
    <property type="entry name" value="BlueCu_1"/>
</dbReference>
<evidence type="ECO:0000313" key="6">
    <source>
        <dbReference type="Proteomes" id="UP000176778"/>
    </source>
</evidence>
<evidence type="ECO:0000256" key="2">
    <source>
        <dbReference type="ARBA" id="ARBA00023008"/>
    </source>
</evidence>
<reference evidence="5 6" key="1">
    <citation type="journal article" date="2016" name="Nat. Commun.">
        <title>Thousands of microbial genomes shed light on interconnected biogeochemical processes in an aquifer system.</title>
        <authorList>
            <person name="Anantharaman K."/>
            <person name="Brown C.T."/>
            <person name="Hug L.A."/>
            <person name="Sharon I."/>
            <person name="Castelle C.J."/>
            <person name="Probst A.J."/>
            <person name="Thomas B.C."/>
            <person name="Singh A."/>
            <person name="Wilkins M.J."/>
            <person name="Karaoz U."/>
            <person name="Brodie E.L."/>
            <person name="Williams K.H."/>
            <person name="Hubbard S.S."/>
            <person name="Banfield J.F."/>
        </authorList>
    </citation>
    <scope>NUCLEOTIDE SEQUENCE [LARGE SCALE GENOMIC DNA]</scope>
</reference>
<evidence type="ECO:0000256" key="3">
    <source>
        <dbReference type="SAM" id="Phobius"/>
    </source>
</evidence>
<dbReference type="GO" id="GO:0005507">
    <property type="term" value="F:copper ion binding"/>
    <property type="evidence" value="ECO:0007669"/>
    <property type="project" value="InterPro"/>
</dbReference>
<feature type="domain" description="Blue (type 1) copper" evidence="4">
    <location>
        <begin position="55"/>
        <end position="141"/>
    </location>
</feature>
<sequence length="141" mass="15492">MANKKYVTLLLLAFGFFVFGGIFYSKFIKGNNSQNTVSPTPTQQVQGETASVKEFTVDGTNFAFNPSEIRVKKGDTVRIIFKDDDGQHNLVIDGYNVSTDLIGPGSQDTIEFVADTVGEFEYYCSVGSHRELGMSGKLVVE</sequence>
<keyword evidence="3" id="KW-0812">Transmembrane</keyword>
<feature type="transmembrane region" description="Helical" evidence="3">
    <location>
        <begin position="6"/>
        <end position="24"/>
    </location>
</feature>
<keyword evidence="2" id="KW-0186">Copper</keyword>
<keyword evidence="1" id="KW-0479">Metal-binding</keyword>
<dbReference type="Pfam" id="PF00127">
    <property type="entry name" value="Copper-bind"/>
    <property type="match status" value="1"/>
</dbReference>